<reference evidence="2 3" key="1">
    <citation type="journal article" date="2019" name="Nat. Ecol. Evol.">
        <title>Megaphylogeny resolves global patterns of mushroom evolution.</title>
        <authorList>
            <person name="Varga T."/>
            <person name="Krizsan K."/>
            <person name="Foldi C."/>
            <person name="Dima B."/>
            <person name="Sanchez-Garcia M."/>
            <person name="Sanchez-Ramirez S."/>
            <person name="Szollosi G.J."/>
            <person name="Szarkandi J.G."/>
            <person name="Papp V."/>
            <person name="Albert L."/>
            <person name="Andreopoulos W."/>
            <person name="Angelini C."/>
            <person name="Antonin V."/>
            <person name="Barry K.W."/>
            <person name="Bougher N.L."/>
            <person name="Buchanan P."/>
            <person name="Buyck B."/>
            <person name="Bense V."/>
            <person name="Catcheside P."/>
            <person name="Chovatia M."/>
            <person name="Cooper J."/>
            <person name="Damon W."/>
            <person name="Desjardin D."/>
            <person name="Finy P."/>
            <person name="Geml J."/>
            <person name="Haridas S."/>
            <person name="Hughes K."/>
            <person name="Justo A."/>
            <person name="Karasinski D."/>
            <person name="Kautmanova I."/>
            <person name="Kiss B."/>
            <person name="Kocsube S."/>
            <person name="Kotiranta H."/>
            <person name="LaButti K.M."/>
            <person name="Lechner B.E."/>
            <person name="Liimatainen K."/>
            <person name="Lipzen A."/>
            <person name="Lukacs Z."/>
            <person name="Mihaltcheva S."/>
            <person name="Morgado L.N."/>
            <person name="Niskanen T."/>
            <person name="Noordeloos M.E."/>
            <person name="Ohm R.A."/>
            <person name="Ortiz-Santana B."/>
            <person name="Ovrebo C."/>
            <person name="Racz N."/>
            <person name="Riley R."/>
            <person name="Savchenko A."/>
            <person name="Shiryaev A."/>
            <person name="Soop K."/>
            <person name="Spirin V."/>
            <person name="Szebenyi C."/>
            <person name="Tomsovsky M."/>
            <person name="Tulloss R.E."/>
            <person name="Uehling J."/>
            <person name="Grigoriev I.V."/>
            <person name="Vagvolgyi C."/>
            <person name="Papp T."/>
            <person name="Martin F.M."/>
            <person name="Miettinen O."/>
            <person name="Hibbett D.S."/>
            <person name="Nagy L.G."/>
        </authorList>
    </citation>
    <scope>NUCLEOTIDE SEQUENCE [LARGE SCALE GENOMIC DNA]</scope>
    <source>
        <strain evidence="2 3">FP101781</strain>
    </source>
</reference>
<evidence type="ECO:0000313" key="3">
    <source>
        <dbReference type="Proteomes" id="UP000298030"/>
    </source>
</evidence>
<dbReference type="EMBL" id="QPFP01000016">
    <property type="protein sequence ID" value="TEB32139.1"/>
    <property type="molecule type" value="Genomic_DNA"/>
</dbReference>
<dbReference type="Proteomes" id="UP000298030">
    <property type="component" value="Unassembled WGS sequence"/>
</dbReference>
<name>A0A4Y7TF37_COPMI</name>
<organism evidence="2 3">
    <name type="scientific">Coprinellus micaceus</name>
    <name type="common">Glistening ink-cap mushroom</name>
    <name type="synonym">Coprinus micaceus</name>
    <dbReference type="NCBI Taxonomy" id="71717"/>
    <lineage>
        <taxon>Eukaryota</taxon>
        <taxon>Fungi</taxon>
        <taxon>Dikarya</taxon>
        <taxon>Basidiomycota</taxon>
        <taxon>Agaricomycotina</taxon>
        <taxon>Agaricomycetes</taxon>
        <taxon>Agaricomycetidae</taxon>
        <taxon>Agaricales</taxon>
        <taxon>Agaricineae</taxon>
        <taxon>Psathyrellaceae</taxon>
        <taxon>Coprinellus</taxon>
    </lineage>
</organism>
<evidence type="ECO:0008006" key="4">
    <source>
        <dbReference type="Google" id="ProtNLM"/>
    </source>
</evidence>
<sequence>MSTTTTSVSSTPGSTPPLFGDGHGKYRILLLGNSGKRSTTGRELAAILGVPSIGARAGRAPSPEELKAKVGATLGEAGGSWVADGDYRTKLGNFVLDKTTDVVWLDPPLALYFPRILLRTILRLLRIEAPCSPGCPERFSEVLFSKDSILWWCLTHHRSNRERNQERMAEIGIGCGTRRRMRRLGGWGEERRVWLESVKELAKGE</sequence>
<evidence type="ECO:0000256" key="1">
    <source>
        <dbReference type="SAM" id="MobiDB-lite"/>
    </source>
</evidence>
<comment type="caution">
    <text evidence="2">The sequence shown here is derived from an EMBL/GenBank/DDBJ whole genome shotgun (WGS) entry which is preliminary data.</text>
</comment>
<feature type="compositionally biased region" description="Low complexity" evidence="1">
    <location>
        <begin position="1"/>
        <end position="17"/>
    </location>
</feature>
<keyword evidence="3" id="KW-1185">Reference proteome</keyword>
<accession>A0A4Y7TF37</accession>
<evidence type="ECO:0000313" key="2">
    <source>
        <dbReference type="EMBL" id="TEB32139.1"/>
    </source>
</evidence>
<feature type="region of interest" description="Disordered" evidence="1">
    <location>
        <begin position="1"/>
        <end position="20"/>
    </location>
</feature>
<dbReference type="OrthoDB" id="65590at2759"/>
<proteinExistence type="predicted"/>
<protein>
    <recommendedName>
        <fullName evidence="4">Adenylate kinase</fullName>
    </recommendedName>
</protein>
<dbReference type="AlphaFoldDB" id="A0A4Y7TF37"/>
<gene>
    <name evidence="2" type="ORF">FA13DRAFT_1754569</name>
</gene>